<gene>
    <name evidence="1" type="ORF">BVRB_030180</name>
</gene>
<evidence type="ECO:0000313" key="1">
    <source>
        <dbReference type="EMBL" id="KMS93566.1"/>
    </source>
</evidence>
<dbReference type="EMBL" id="KQ101234">
    <property type="protein sequence ID" value="KMS93566.1"/>
    <property type="molecule type" value="Genomic_DNA"/>
</dbReference>
<proteinExistence type="predicted"/>
<evidence type="ECO:0000313" key="2">
    <source>
        <dbReference type="Proteomes" id="UP000035740"/>
    </source>
</evidence>
<sequence length="49" mass="5345">MASTTSSLKDDSSSVLGLESRIYLRFQPTTLNTDNQRRAGLAFSVPPSQ</sequence>
<dbReference type="AlphaFoldDB" id="A0A0J8AXV8"/>
<reference evidence="1 2" key="1">
    <citation type="journal article" date="2014" name="Nature">
        <title>The genome of the recently domesticated crop plant sugar beet (Beta vulgaris).</title>
        <authorList>
            <person name="Dohm J.C."/>
            <person name="Minoche A.E."/>
            <person name="Holtgrawe D."/>
            <person name="Capella-Gutierrez S."/>
            <person name="Zakrzewski F."/>
            <person name="Tafer H."/>
            <person name="Rupp O."/>
            <person name="Sorensen T.R."/>
            <person name="Stracke R."/>
            <person name="Reinhardt R."/>
            <person name="Goesmann A."/>
            <person name="Kraft T."/>
            <person name="Schulz B."/>
            <person name="Stadler P.F."/>
            <person name="Schmidt T."/>
            <person name="Gabaldon T."/>
            <person name="Lehrach H."/>
            <person name="Weisshaar B."/>
            <person name="Himmelbauer H."/>
        </authorList>
    </citation>
    <scope>NUCLEOTIDE SEQUENCE [LARGE SCALE GENOMIC DNA]</scope>
    <source>
        <tissue evidence="1">Taproot</tissue>
    </source>
</reference>
<dbReference type="Proteomes" id="UP000035740">
    <property type="component" value="Unassembled WGS sequence"/>
</dbReference>
<name>A0A0J8AXV8_BETVV</name>
<protein>
    <submittedName>
        <fullName evidence="1">Uncharacterized protein</fullName>
    </submittedName>
</protein>
<accession>A0A0J8AXV8</accession>
<keyword evidence="2" id="KW-1185">Reference proteome</keyword>
<organism evidence="1 2">
    <name type="scientific">Beta vulgaris subsp. vulgaris</name>
    <name type="common">Beet</name>
    <dbReference type="NCBI Taxonomy" id="3555"/>
    <lineage>
        <taxon>Eukaryota</taxon>
        <taxon>Viridiplantae</taxon>
        <taxon>Streptophyta</taxon>
        <taxon>Embryophyta</taxon>
        <taxon>Tracheophyta</taxon>
        <taxon>Spermatophyta</taxon>
        <taxon>Magnoliopsida</taxon>
        <taxon>eudicotyledons</taxon>
        <taxon>Gunneridae</taxon>
        <taxon>Pentapetalae</taxon>
        <taxon>Caryophyllales</taxon>
        <taxon>Chenopodiaceae</taxon>
        <taxon>Betoideae</taxon>
        <taxon>Beta</taxon>
    </lineage>
</organism>
<dbReference type="Gramene" id="KMS93566">
    <property type="protein sequence ID" value="KMS93566"/>
    <property type="gene ID" value="BVRB_030180"/>
</dbReference>